<keyword evidence="5 8" id="KW-0732">Signal</keyword>
<evidence type="ECO:0000256" key="4">
    <source>
        <dbReference type="ARBA" id="ARBA00022692"/>
    </source>
</evidence>
<evidence type="ECO:0000256" key="5">
    <source>
        <dbReference type="ARBA" id="ARBA00022729"/>
    </source>
</evidence>
<keyword evidence="10" id="KW-1185">Reference proteome</keyword>
<dbReference type="SUPFAM" id="SSF56935">
    <property type="entry name" value="Porins"/>
    <property type="match status" value="1"/>
</dbReference>
<evidence type="ECO:0000313" key="10">
    <source>
        <dbReference type="Proteomes" id="UP000298050"/>
    </source>
</evidence>
<evidence type="ECO:0000256" key="8">
    <source>
        <dbReference type="SAM" id="SignalP"/>
    </source>
</evidence>
<dbReference type="PANTHER" id="PTHR35093:SF8">
    <property type="entry name" value="OUTER MEMBRANE PROTEIN NMB0088-RELATED"/>
    <property type="match status" value="1"/>
</dbReference>
<sequence>MRYAFPLQLAMLLLVSAPLAHARPYPGLSGLTATADSAATAGSNPAGSTRFDKAALDVELMWLNSESKWESGFENSESVDTSVSSSDTYVPRIFYVQPLGDKWAFSFAVLGVGFSDNLGDWPGRYFIREYDSLFVSALPSLAYEINERWSVAGSVAVTYASYEQERSVANIFDPGYADGKSRIETDSIEFGYAFSALYQPSDTTRWGAFYSSKIDATQEGNNKLSGLGPRTQEVMQQLGVIGADVEVQSTSPQSVFLGVYHEFDNAHALTLDVAWIDFSSFRLSEIYFNGSGFVESDQSFNDIYALAASYSLPVAARTTLGIGGMVTSQMIDDEDRTMTLRLDAIWSAGVALEWQWKPKYAIMAALSYMDFGDAPVTTDPIPGVGSFSGEYVSRDTFLFQLRLKYGGI</sequence>
<keyword evidence="3" id="KW-1134">Transmembrane beta strand</keyword>
<dbReference type="PANTHER" id="PTHR35093">
    <property type="entry name" value="OUTER MEMBRANE PROTEIN NMB0088-RELATED"/>
    <property type="match status" value="1"/>
</dbReference>
<name>A0A4Z0M5U5_9GAMM</name>
<dbReference type="RefSeq" id="WP_135442033.1">
    <property type="nucleotide sequence ID" value="NZ_SRLE01000005.1"/>
</dbReference>
<feature type="chain" id="PRO_5021372376" evidence="8">
    <location>
        <begin position="23"/>
        <end position="408"/>
    </location>
</feature>
<comment type="similarity">
    <text evidence="2">Belongs to the OmpP1/FadL family.</text>
</comment>
<protein>
    <submittedName>
        <fullName evidence="9">Uncharacterized protein</fullName>
    </submittedName>
</protein>
<organism evidence="9 10">
    <name type="scientific">Mangrovimicrobium sediminis</name>
    <dbReference type="NCBI Taxonomy" id="2562682"/>
    <lineage>
        <taxon>Bacteria</taxon>
        <taxon>Pseudomonadati</taxon>
        <taxon>Pseudomonadota</taxon>
        <taxon>Gammaproteobacteria</taxon>
        <taxon>Cellvibrionales</taxon>
        <taxon>Halieaceae</taxon>
        <taxon>Mangrovimicrobium</taxon>
    </lineage>
</organism>
<dbReference type="Gene3D" id="2.40.160.60">
    <property type="entry name" value="Outer membrane protein transport protein (OMPP1/FadL/TodX)"/>
    <property type="match status" value="1"/>
</dbReference>
<dbReference type="Pfam" id="PF03349">
    <property type="entry name" value="Toluene_X"/>
    <property type="match status" value="1"/>
</dbReference>
<accession>A0A4Z0M5U5</accession>
<comment type="subcellular location">
    <subcellularLocation>
        <location evidence="1">Cell outer membrane</location>
        <topology evidence="1">Multi-pass membrane protein</topology>
    </subcellularLocation>
</comment>
<dbReference type="AlphaFoldDB" id="A0A4Z0M5U5"/>
<keyword evidence="7" id="KW-0998">Cell outer membrane</keyword>
<reference evidence="9 10" key="1">
    <citation type="submission" date="2019-04" db="EMBL/GenBank/DDBJ databases">
        <title>Taxonomy of novel Haliea sp. from mangrove soil of West Coast of India.</title>
        <authorList>
            <person name="Verma A."/>
            <person name="Kumar P."/>
            <person name="Krishnamurthi S."/>
        </authorList>
    </citation>
    <scope>NUCLEOTIDE SEQUENCE [LARGE SCALE GENOMIC DNA]</scope>
    <source>
        <strain evidence="9 10">SAOS-164</strain>
    </source>
</reference>
<dbReference type="EMBL" id="SRLE01000005">
    <property type="protein sequence ID" value="TGD74869.1"/>
    <property type="molecule type" value="Genomic_DNA"/>
</dbReference>
<dbReference type="OrthoDB" id="19849at2"/>
<dbReference type="InterPro" id="IPR005017">
    <property type="entry name" value="OMPP1/FadL/TodX"/>
</dbReference>
<dbReference type="Proteomes" id="UP000298050">
    <property type="component" value="Unassembled WGS sequence"/>
</dbReference>
<feature type="signal peptide" evidence="8">
    <location>
        <begin position="1"/>
        <end position="22"/>
    </location>
</feature>
<evidence type="ECO:0000256" key="6">
    <source>
        <dbReference type="ARBA" id="ARBA00023136"/>
    </source>
</evidence>
<evidence type="ECO:0000256" key="3">
    <source>
        <dbReference type="ARBA" id="ARBA00022452"/>
    </source>
</evidence>
<proteinExistence type="inferred from homology"/>
<gene>
    <name evidence="9" type="ORF">E4634_06655</name>
</gene>
<comment type="caution">
    <text evidence="9">The sequence shown here is derived from an EMBL/GenBank/DDBJ whole genome shotgun (WGS) entry which is preliminary data.</text>
</comment>
<evidence type="ECO:0000313" key="9">
    <source>
        <dbReference type="EMBL" id="TGD74869.1"/>
    </source>
</evidence>
<dbReference type="GO" id="GO:0015483">
    <property type="term" value="F:long-chain fatty acid transporting porin activity"/>
    <property type="evidence" value="ECO:0007669"/>
    <property type="project" value="TreeGrafter"/>
</dbReference>
<evidence type="ECO:0000256" key="2">
    <source>
        <dbReference type="ARBA" id="ARBA00008163"/>
    </source>
</evidence>
<keyword evidence="4" id="KW-0812">Transmembrane</keyword>
<keyword evidence="6" id="KW-0472">Membrane</keyword>
<evidence type="ECO:0000256" key="7">
    <source>
        <dbReference type="ARBA" id="ARBA00023237"/>
    </source>
</evidence>
<evidence type="ECO:0000256" key="1">
    <source>
        <dbReference type="ARBA" id="ARBA00004571"/>
    </source>
</evidence>
<dbReference type="GO" id="GO:0009279">
    <property type="term" value="C:cell outer membrane"/>
    <property type="evidence" value="ECO:0007669"/>
    <property type="project" value="UniProtKB-SubCell"/>
</dbReference>